<dbReference type="RefSeq" id="WP_037162229.1">
    <property type="nucleotide sequence ID" value="NZ_CAJXID010000004.1"/>
</dbReference>
<name>A0A922T5D4_9HYPH</name>
<dbReference type="PANTHER" id="PTHR33571">
    <property type="entry name" value="SSL8005 PROTEIN"/>
    <property type="match status" value="1"/>
</dbReference>
<dbReference type="InterPro" id="IPR002934">
    <property type="entry name" value="Polymerase_NTP_transf_dom"/>
</dbReference>
<dbReference type="CDD" id="cd05403">
    <property type="entry name" value="NT_KNTase_like"/>
    <property type="match status" value="1"/>
</dbReference>
<feature type="domain" description="Polymerase nucleotidyl transferase" evidence="10">
    <location>
        <begin position="14"/>
        <end position="94"/>
    </location>
</feature>
<keyword evidence="8" id="KW-0460">Magnesium</keyword>
<evidence type="ECO:0000256" key="4">
    <source>
        <dbReference type="ARBA" id="ARBA00022695"/>
    </source>
</evidence>
<comment type="similarity">
    <text evidence="9">Belongs to the MntA antitoxin family.</text>
</comment>
<evidence type="ECO:0000256" key="8">
    <source>
        <dbReference type="ARBA" id="ARBA00022842"/>
    </source>
</evidence>
<keyword evidence="7" id="KW-0067">ATP-binding</keyword>
<evidence type="ECO:0000313" key="12">
    <source>
        <dbReference type="Proteomes" id="UP000052167"/>
    </source>
</evidence>
<keyword evidence="2" id="KW-1277">Toxin-antitoxin system</keyword>
<evidence type="ECO:0000256" key="2">
    <source>
        <dbReference type="ARBA" id="ARBA00022649"/>
    </source>
</evidence>
<evidence type="ECO:0000256" key="6">
    <source>
        <dbReference type="ARBA" id="ARBA00022741"/>
    </source>
</evidence>
<dbReference type="GO" id="GO:0016779">
    <property type="term" value="F:nucleotidyltransferase activity"/>
    <property type="evidence" value="ECO:0007669"/>
    <property type="project" value="UniProtKB-KW"/>
</dbReference>
<evidence type="ECO:0000313" key="11">
    <source>
        <dbReference type="EMBL" id="KEQ05870.1"/>
    </source>
</evidence>
<evidence type="ECO:0000256" key="5">
    <source>
        <dbReference type="ARBA" id="ARBA00022723"/>
    </source>
</evidence>
<proteinExistence type="inferred from homology"/>
<gene>
    <name evidence="11" type="ORF">GV68_08195</name>
</gene>
<keyword evidence="5" id="KW-0479">Metal-binding</keyword>
<accession>A0A922T5D4</accession>
<sequence>MRPSEVLDRNRAVIKEIVARRRVSNPRVYGSVLRGEDGSESDLDILVDPSPDTSLLTLGGLEGDLSEALGIRVDVKVPGDFPAAVRERITAEAVAV</sequence>
<dbReference type="PANTHER" id="PTHR33571:SF12">
    <property type="entry name" value="BSL3053 PROTEIN"/>
    <property type="match status" value="1"/>
</dbReference>
<dbReference type="InterPro" id="IPR043519">
    <property type="entry name" value="NT_sf"/>
</dbReference>
<comment type="caution">
    <text evidence="11">The sequence shown here is derived from an EMBL/GenBank/DDBJ whole genome shotgun (WGS) entry which is preliminary data.</text>
</comment>
<dbReference type="Gene3D" id="3.30.460.10">
    <property type="entry name" value="Beta Polymerase, domain 2"/>
    <property type="match status" value="1"/>
</dbReference>
<dbReference type="GO" id="GO:0005524">
    <property type="term" value="F:ATP binding"/>
    <property type="evidence" value="ECO:0007669"/>
    <property type="project" value="UniProtKB-KW"/>
</dbReference>
<dbReference type="SUPFAM" id="SSF81301">
    <property type="entry name" value="Nucleotidyltransferase"/>
    <property type="match status" value="1"/>
</dbReference>
<dbReference type="GO" id="GO:0046872">
    <property type="term" value="F:metal ion binding"/>
    <property type="evidence" value="ECO:0007669"/>
    <property type="project" value="UniProtKB-KW"/>
</dbReference>
<dbReference type="Pfam" id="PF01909">
    <property type="entry name" value="NTP_transf_2"/>
    <property type="match status" value="1"/>
</dbReference>
<keyword evidence="3" id="KW-0808">Transferase</keyword>
<dbReference type="OrthoDB" id="9809323at2"/>
<evidence type="ECO:0000259" key="10">
    <source>
        <dbReference type="Pfam" id="PF01909"/>
    </source>
</evidence>
<evidence type="ECO:0000256" key="1">
    <source>
        <dbReference type="ARBA" id="ARBA00001946"/>
    </source>
</evidence>
<keyword evidence="4" id="KW-0548">Nucleotidyltransferase</keyword>
<reference evidence="11 12" key="1">
    <citation type="submission" date="2014-06" db="EMBL/GenBank/DDBJ databases">
        <title>Rhizobium pelagicum/R2-400B4.</title>
        <authorList>
            <person name="Kimes N.E."/>
            <person name="Lopez-Perez M."/>
        </authorList>
    </citation>
    <scope>NUCLEOTIDE SEQUENCE [LARGE SCALE GENOMIC DNA]</scope>
    <source>
        <strain evidence="11 12">R2-400B4</strain>
    </source>
</reference>
<keyword evidence="6" id="KW-0547">Nucleotide-binding</keyword>
<evidence type="ECO:0000256" key="3">
    <source>
        <dbReference type="ARBA" id="ARBA00022679"/>
    </source>
</evidence>
<evidence type="ECO:0000256" key="7">
    <source>
        <dbReference type="ARBA" id="ARBA00022840"/>
    </source>
</evidence>
<dbReference type="EMBL" id="JOKJ01000018">
    <property type="protein sequence ID" value="KEQ05870.1"/>
    <property type="molecule type" value="Genomic_DNA"/>
</dbReference>
<comment type="cofactor">
    <cofactor evidence="1">
        <name>Mg(2+)</name>
        <dbReference type="ChEBI" id="CHEBI:18420"/>
    </cofactor>
</comment>
<keyword evidence="12" id="KW-1185">Reference proteome</keyword>
<protein>
    <recommendedName>
        <fullName evidence="10">Polymerase nucleotidyl transferase domain-containing protein</fullName>
    </recommendedName>
</protein>
<evidence type="ECO:0000256" key="9">
    <source>
        <dbReference type="ARBA" id="ARBA00038276"/>
    </source>
</evidence>
<dbReference type="InterPro" id="IPR052038">
    <property type="entry name" value="Type-VII_TA_antitoxin"/>
</dbReference>
<organism evidence="11 12">
    <name type="scientific">Pseudorhizobium pelagicum</name>
    <dbReference type="NCBI Taxonomy" id="1509405"/>
    <lineage>
        <taxon>Bacteria</taxon>
        <taxon>Pseudomonadati</taxon>
        <taxon>Pseudomonadota</taxon>
        <taxon>Alphaproteobacteria</taxon>
        <taxon>Hyphomicrobiales</taxon>
        <taxon>Rhizobiaceae</taxon>
        <taxon>Rhizobium/Agrobacterium group</taxon>
        <taxon>Pseudorhizobium</taxon>
    </lineage>
</organism>
<dbReference type="Proteomes" id="UP000052167">
    <property type="component" value="Unassembled WGS sequence"/>
</dbReference>
<dbReference type="AlphaFoldDB" id="A0A922T5D4"/>